<keyword evidence="2" id="KW-0645">Protease</keyword>
<evidence type="ECO:0000256" key="3">
    <source>
        <dbReference type="ARBA" id="ARBA00022723"/>
    </source>
</evidence>
<evidence type="ECO:0000256" key="2">
    <source>
        <dbReference type="ARBA" id="ARBA00022670"/>
    </source>
</evidence>
<keyword evidence="4" id="KW-0378">Hydrolase</keyword>
<dbReference type="GO" id="GO:0008270">
    <property type="term" value="F:zinc ion binding"/>
    <property type="evidence" value="ECO:0007669"/>
    <property type="project" value="InterPro"/>
</dbReference>
<reference evidence="7 8" key="1">
    <citation type="submission" date="2019-11" db="EMBL/GenBank/DDBJ databases">
        <title>Comparative genomics of hydrocarbon-degrading Desulfosarcina strains.</title>
        <authorList>
            <person name="Watanabe M."/>
            <person name="Kojima H."/>
            <person name="Fukui M."/>
        </authorList>
    </citation>
    <scope>NUCLEOTIDE SEQUENCE [LARGE SCALE GENOMIC DNA]</scope>
    <source>
        <strain evidence="7 8">PL12</strain>
    </source>
</reference>
<keyword evidence="6" id="KW-0482">Metalloprotease</keyword>
<name>A0A5K7Z4I9_9BACT</name>
<keyword evidence="5" id="KW-0862">Zinc</keyword>
<evidence type="ECO:0000256" key="1">
    <source>
        <dbReference type="ARBA" id="ARBA00001947"/>
    </source>
</evidence>
<dbReference type="SUPFAM" id="SSF55486">
    <property type="entry name" value="Metalloproteases ('zincins'), catalytic domain"/>
    <property type="match status" value="1"/>
</dbReference>
<accession>A0A5K7Z4I9</accession>
<evidence type="ECO:0000256" key="5">
    <source>
        <dbReference type="ARBA" id="ARBA00022833"/>
    </source>
</evidence>
<dbReference type="KEGG" id="dalk:DSCA_54770"/>
<dbReference type="PANTHER" id="PTHR15910:SF1">
    <property type="entry name" value="ARCHAEMETZINCIN-2"/>
    <property type="match status" value="1"/>
</dbReference>
<sequence length="196" mass="21627">MKALPRPPRPRPVVAVIPFEEASTTAAKVIAAHVSGYLDLPADILPPVDIPFAALDETRLQYNAATLIGAIEAMPLADYFRAIALLDVDLFIPLFTHVFGEARQNGRVALVSLFRLQAHMDGSSPSADRILERVAKIALHEAGHLLNLLHCDDERCLMHFCGDVDRLDQTPLNFCRHCRTALRRARRGYETANAGP</sequence>
<evidence type="ECO:0000313" key="7">
    <source>
        <dbReference type="EMBL" id="BBO71547.1"/>
    </source>
</evidence>
<comment type="cofactor">
    <cofactor evidence="1">
        <name>Zn(2+)</name>
        <dbReference type="ChEBI" id="CHEBI:29105"/>
    </cofactor>
</comment>
<dbReference type="OrthoDB" id="269208at2"/>
<dbReference type="Proteomes" id="UP000427906">
    <property type="component" value="Chromosome"/>
</dbReference>
<organism evidence="7 8">
    <name type="scientific">Desulfosarcina alkanivorans</name>
    <dbReference type="NCBI Taxonomy" id="571177"/>
    <lineage>
        <taxon>Bacteria</taxon>
        <taxon>Pseudomonadati</taxon>
        <taxon>Thermodesulfobacteriota</taxon>
        <taxon>Desulfobacteria</taxon>
        <taxon>Desulfobacterales</taxon>
        <taxon>Desulfosarcinaceae</taxon>
        <taxon>Desulfosarcina</taxon>
    </lineage>
</organism>
<gene>
    <name evidence="7" type="ORF">DSCA_54770</name>
</gene>
<dbReference type="AlphaFoldDB" id="A0A5K7Z4I9"/>
<dbReference type="Gene3D" id="3.40.390.10">
    <property type="entry name" value="Collagenase (Catalytic Domain)"/>
    <property type="match status" value="1"/>
</dbReference>
<proteinExistence type="predicted"/>
<dbReference type="InterPro" id="IPR012962">
    <property type="entry name" value="Pept_M54_archaemetzincn"/>
</dbReference>
<protein>
    <recommendedName>
        <fullName evidence="9">Peptidase M54</fullName>
    </recommendedName>
</protein>
<dbReference type="InterPro" id="IPR012091">
    <property type="entry name" value="Pept_M54_archaemetzncn_arc/bac"/>
</dbReference>
<dbReference type="EMBL" id="AP021874">
    <property type="protein sequence ID" value="BBO71547.1"/>
    <property type="molecule type" value="Genomic_DNA"/>
</dbReference>
<dbReference type="GO" id="GO:0006508">
    <property type="term" value="P:proteolysis"/>
    <property type="evidence" value="ECO:0007669"/>
    <property type="project" value="UniProtKB-KW"/>
</dbReference>
<dbReference type="PANTHER" id="PTHR15910">
    <property type="entry name" value="ARCHAEMETZINCIN"/>
    <property type="match status" value="1"/>
</dbReference>
<dbReference type="CDD" id="cd11375">
    <property type="entry name" value="Peptidase_M54"/>
    <property type="match status" value="1"/>
</dbReference>
<dbReference type="InterPro" id="IPR024079">
    <property type="entry name" value="MetalloPept_cat_dom_sf"/>
</dbReference>
<keyword evidence="3" id="KW-0479">Metal-binding</keyword>
<dbReference type="PIRSF" id="PIRSF005785">
    <property type="entry name" value="Zn-prot_arch"/>
    <property type="match status" value="1"/>
</dbReference>
<evidence type="ECO:0000256" key="6">
    <source>
        <dbReference type="ARBA" id="ARBA00023049"/>
    </source>
</evidence>
<dbReference type="GO" id="GO:0008237">
    <property type="term" value="F:metallopeptidase activity"/>
    <property type="evidence" value="ECO:0007669"/>
    <property type="project" value="UniProtKB-KW"/>
</dbReference>
<dbReference type="Pfam" id="PF07998">
    <property type="entry name" value="Peptidase_M54"/>
    <property type="match status" value="1"/>
</dbReference>
<evidence type="ECO:0000256" key="4">
    <source>
        <dbReference type="ARBA" id="ARBA00022801"/>
    </source>
</evidence>
<evidence type="ECO:0000313" key="8">
    <source>
        <dbReference type="Proteomes" id="UP000427906"/>
    </source>
</evidence>
<evidence type="ECO:0008006" key="9">
    <source>
        <dbReference type="Google" id="ProtNLM"/>
    </source>
</evidence>
<keyword evidence="8" id="KW-1185">Reference proteome</keyword>